<evidence type="ECO:0000259" key="6">
    <source>
        <dbReference type="Pfam" id="PF05154"/>
    </source>
</evidence>
<feature type="transmembrane region" description="Helical" evidence="5">
    <location>
        <begin position="30"/>
        <end position="49"/>
    </location>
</feature>
<dbReference type="AlphaFoldDB" id="A0A235B3S3"/>
<comment type="caution">
    <text evidence="7">The sequence shown here is derived from an EMBL/GenBank/DDBJ whole genome shotgun (WGS) entry which is preliminary data.</text>
</comment>
<dbReference type="EMBL" id="NOWF01000008">
    <property type="protein sequence ID" value="OYD06934.1"/>
    <property type="molecule type" value="Genomic_DNA"/>
</dbReference>
<evidence type="ECO:0000256" key="1">
    <source>
        <dbReference type="ARBA" id="ARBA00004141"/>
    </source>
</evidence>
<name>A0A235B3S3_9BACL</name>
<keyword evidence="4 5" id="KW-0472">Membrane</keyword>
<feature type="transmembrane region" description="Helical" evidence="5">
    <location>
        <begin position="83"/>
        <end position="103"/>
    </location>
</feature>
<evidence type="ECO:0000256" key="5">
    <source>
        <dbReference type="SAM" id="Phobius"/>
    </source>
</evidence>
<feature type="domain" description="TM2" evidence="6">
    <location>
        <begin position="25"/>
        <end position="75"/>
    </location>
</feature>
<keyword evidence="2 5" id="KW-0812">Transmembrane</keyword>
<sequence>MTNVDLKEQLDERQLAIANSELENQKKSVVLAYVLWFFLGAFGAHRYYAGKIASGLIFLGMTIVCWILATIVTIITFGLLGWIFLLPITIWWIVDAFLLHGLIHQANVKKERVILEQIQQQQAS</sequence>
<dbReference type="Proteomes" id="UP000215459">
    <property type="component" value="Unassembled WGS sequence"/>
</dbReference>
<dbReference type="InterPro" id="IPR007829">
    <property type="entry name" value="TM2"/>
</dbReference>
<accession>A0A235B3S3</accession>
<proteinExistence type="predicted"/>
<evidence type="ECO:0000313" key="8">
    <source>
        <dbReference type="Proteomes" id="UP000215459"/>
    </source>
</evidence>
<keyword evidence="3 5" id="KW-1133">Transmembrane helix</keyword>
<feature type="transmembrane region" description="Helical" evidence="5">
    <location>
        <begin position="56"/>
        <end position="77"/>
    </location>
</feature>
<gene>
    <name evidence="7" type="ORF">CHM34_13420</name>
</gene>
<reference evidence="7 8" key="1">
    <citation type="submission" date="2017-07" db="EMBL/GenBank/DDBJ databases">
        <title>The genome sequence of Paludifilum halophilum highlights mechanisms for microbial adaptation to high salt environemnts.</title>
        <authorList>
            <person name="Belbahri L."/>
        </authorList>
    </citation>
    <scope>NUCLEOTIDE SEQUENCE [LARGE SCALE GENOMIC DNA]</scope>
    <source>
        <strain evidence="7 8">DSM 102817</strain>
    </source>
</reference>
<evidence type="ECO:0000256" key="3">
    <source>
        <dbReference type="ARBA" id="ARBA00022989"/>
    </source>
</evidence>
<evidence type="ECO:0000313" key="7">
    <source>
        <dbReference type="EMBL" id="OYD06934.1"/>
    </source>
</evidence>
<dbReference type="RefSeq" id="WP_094265132.1">
    <property type="nucleotide sequence ID" value="NZ_NOWF01000008.1"/>
</dbReference>
<comment type="subcellular location">
    <subcellularLocation>
        <location evidence="1">Membrane</location>
        <topology evidence="1">Multi-pass membrane protein</topology>
    </subcellularLocation>
</comment>
<evidence type="ECO:0000256" key="4">
    <source>
        <dbReference type="ARBA" id="ARBA00023136"/>
    </source>
</evidence>
<keyword evidence="8" id="KW-1185">Reference proteome</keyword>
<dbReference type="GO" id="GO:0016020">
    <property type="term" value="C:membrane"/>
    <property type="evidence" value="ECO:0007669"/>
    <property type="project" value="UniProtKB-SubCell"/>
</dbReference>
<organism evidence="7 8">
    <name type="scientific">Paludifilum halophilum</name>
    <dbReference type="NCBI Taxonomy" id="1642702"/>
    <lineage>
        <taxon>Bacteria</taxon>
        <taxon>Bacillati</taxon>
        <taxon>Bacillota</taxon>
        <taxon>Bacilli</taxon>
        <taxon>Bacillales</taxon>
        <taxon>Thermoactinomycetaceae</taxon>
        <taxon>Paludifilum</taxon>
    </lineage>
</organism>
<dbReference type="Pfam" id="PF05154">
    <property type="entry name" value="TM2"/>
    <property type="match status" value="1"/>
</dbReference>
<dbReference type="OrthoDB" id="2004788at2"/>
<protein>
    <recommendedName>
        <fullName evidence="6">TM2 domain-containing protein</fullName>
    </recommendedName>
</protein>
<evidence type="ECO:0000256" key="2">
    <source>
        <dbReference type="ARBA" id="ARBA00022692"/>
    </source>
</evidence>